<dbReference type="InterPro" id="IPR027268">
    <property type="entry name" value="Peptidase_M4/M1_CTD_sf"/>
</dbReference>
<comment type="caution">
    <text evidence="3">The sequence shown here is derived from an EMBL/GenBank/DDBJ whole genome shotgun (WGS) entry which is preliminary data.</text>
</comment>
<keyword evidence="1" id="KW-0472">Membrane</keyword>
<accession>A0ABY1NFD7</accession>
<feature type="transmembrane region" description="Helical" evidence="1">
    <location>
        <begin position="573"/>
        <end position="592"/>
    </location>
</feature>
<evidence type="ECO:0000256" key="1">
    <source>
        <dbReference type="SAM" id="Phobius"/>
    </source>
</evidence>
<evidence type="ECO:0000259" key="2">
    <source>
        <dbReference type="Pfam" id="PF01433"/>
    </source>
</evidence>
<feature type="transmembrane region" description="Helical" evidence="1">
    <location>
        <begin position="59"/>
        <end position="79"/>
    </location>
</feature>
<feature type="transmembrane region" description="Helical" evidence="1">
    <location>
        <begin position="242"/>
        <end position="267"/>
    </location>
</feature>
<dbReference type="Gene3D" id="1.10.390.10">
    <property type="entry name" value="Neutral Protease Domain 2"/>
    <property type="match status" value="1"/>
</dbReference>
<sequence>MNSSRFISLLRFELSYQLRTKAVYLFGLIYFGFAFLMGSQGATPAGVNYNSAYELYFKMGLVSLGAVFSIMFFVVNAVLRDSKFGMEALIFSSPLSKLEFFFSRFLGAWLVGILVLVLAIPGFHLGIAFSDLDPNRITPLNLIDSISVAWMLLIPSVTVCTVLLFTVCLLTKNSLATYAMAVLIYALYFISAIFLNSPLLANAAPVSSENLFLAALADPFGLSAFFEQTNLWTPFQKNQEQISFISLLGLNRLIWLGISGLVLTACYRKFSFRSSHQKQQKTEPLKEDESLNRLSLPKPKKATISICNYFPILTSLIRIDLKFIFQSIAFWAVLGIWIVLAVTEIYSKIYAGGAYDENYFPASQLLLEQVQQPLYLFGILLLVFFSGELVWRVKNVKSHEIISATPIPNTYFFLSKLGSLSILVLLLIGVTVVISLSFQLLQGYLNMDSLAILSLLIYPGIPLLFYACFFLLIQNFSRSNYLGMGLSVLAFALFAGPLGTALGLNHPLLKIGDLPALVYSEQAGWEMNASGFWILALLWVLLIGSATLFSITDWRGSLDRISGKFTWNKFNKAGLICLAASTAVIGFSFHQINYEENYQSRDEILFAKQDYELKYKHLQKSPVLSYSALNMKVDIFPSKGTYSAMVKGKLINNSDSPISKMLLTEKEELKNLSLQKATEITKDESLGVYVVEFEIPLLPKEEIEFSFEVQTKPSIFSTNPAVIKDGTYLNFRDFSPYFGYSEEREISDNQERKKRGLPLKPNFYGLQEHKEQLERNLAKIDFEAEISTDSNQIALTSGDLIAQRTHGSRTTFMFKSPHKIMPAIAFFSGIYQVERLNLEGKLLEVYSIPAHHLSSKETLAIMKTSLEMLSETFGEYPDEHLKIVEVPSYWAFGGFAHPGIISMVEDNYFLVRSEPENQFDLKRKRVIHEVAHQWFGHLLAPRNLPGASLFVEGFAKYAEAMVMEKEIGKSALWHLTDNATRTYFSGRAFASETEPALSSVENQGYLSYGKSLLSLLATQELIGEKKLNSVIHKIVETNRENTQPKVKVSDFLSELSAVCKPSENALISDWFEKVIHYDIKIEDVTIQVLHSGEYELKISYAAKKLETLIDGSVQEIAMDEPLTISLLSDHPEQIESDSEIISTYKSPLKNGNGDLIIISKVKPQWVGIDPWGTRPDQNRRDNFYKIKFEYSQ</sequence>
<dbReference type="PANTHER" id="PTHR45726">
    <property type="entry name" value="LEUKOTRIENE A-4 HYDROLASE"/>
    <property type="match status" value="1"/>
</dbReference>
<reference evidence="3 4" key="1">
    <citation type="submission" date="2017-05" db="EMBL/GenBank/DDBJ databases">
        <authorList>
            <person name="Varghese N."/>
            <person name="Submissions S."/>
        </authorList>
    </citation>
    <scope>NUCLEOTIDE SEQUENCE [LARGE SCALE GENOMIC DNA]</scope>
    <source>
        <strain evidence="3 4">DSM 15360</strain>
    </source>
</reference>
<feature type="transmembrane region" description="Helical" evidence="1">
    <location>
        <begin position="100"/>
        <end position="127"/>
    </location>
</feature>
<feature type="transmembrane region" description="Helical" evidence="1">
    <location>
        <begin position="411"/>
        <end position="438"/>
    </location>
</feature>
<name>A0ABY1NFD7_9BACT</name>
<proteinExistence type="predicted"/>
<feature type="transmembrane region" description="Helical" evidence="1">
    <location>
        <begin position="182"/>
        <end position="201"/>
    </location>
</feature>
<keyword evidence="1" id="KW-1133">Transmembrane helix</keyword>
<dbReference type="InterPro" id="IPR014782">
    <property type="entry name" value="Peptidase_M1_dom"/>
</dbReference>
<organism evidence="3 4">
    <name type="scientific">Algoriphagus winogradskyi</name>
    <dbReference type="NCBI Taxonomy" id="237017"/>
    <lineage>
        <taxon>Bacteria</taxon>
        <taxon>Pseudomonadati</taxon>
        <taxon>Bacteroidota</taxon>
        <taxon>Cytophagia</taxon>
        <taxon>Cytophagales</taxon>
        <taxon>Cyclobacteriaceae</taxon>
        <taxon>Algoriphagus</taxon>
    </lineage>
</organism>
<feature type="domain" description="Peptidase M1 membrane alanine aminopeptidase" evidence="2">
    <location>
        <begin position="860"/>
        <end position="1056"/>
    </location>
</feature>
<dbReference type="SUPFAM" id="SSF55486">
    <property type="entry name" value="Metalloproteases ('zincins'), catalytic domain"/>
    <property type="match status" value="1"/>
</dbReference>
<dbReference type="Pfam" id="PF01433">
    <property type="entry name" value="Peptidase_M1"/>
    <property type="match status" value="1"/>
</dbReference>
<dbReference type="EMBL" id="FXUA01000001">
    <property type="protein sequence ID" value="SMP08256.1"/>
    <property type="molecule type" value="Genomic_DNA"/>
</dbReference>
<evidence type="ECO:0000313" key="3">
    <source>
        <dbReference type="EMBL" id="SMP08256.1"/>
    </source>
</evidence>
<feature type="transmembrane region" description="Helical" evidence="1">
    <location>
        <begin position="532"/>
        <end position="552"/>
    </location>
</feature>
<feature type="transmembrane region" description="Helical" evidence="1">
    <location>
        <begin position="450"/>
        <end position="473"/>
    </location>
</feature>
<evidence type="ECO:0000313" key="4">
    <source>
        <dbReference type="Proteomes" id="UP001157915"/>
    </source>
</evidence>
<feature type="transmembrane region" description="Helical" evidence="1">
    <location>
        <begin position="485"/>
        <end position="504"/>
    </location>
</feature>
<dbReference type="InterPro" id="IPR034015">
    <property type="entry name" value="M1_LTA4H"/>
</dbReference>
<protein>
    <submittedName>
        <fullName evidence="3">Peptidase family M1</fullName>
    </submittedName>
</protein>
<gene>
    <name evidence="3" type="ORF">SAMN06265367_101714</name>
</gene>
<keyword evidence="1" id="KW-0812">Transmembrane</keyword>
<feature type="transmembrane region" description="Helical" evidence="1">
    <location>
        <begin position="21"/>
        <end position="39"/>
    </location>
</feature>
<feature type="transmembrane region" description="Helical" evidence="1">
    <location>
        <begin position="147"/>
        <end position="170"/>
    </location>
</feature>
<dbReference type="RefSeq" id="WP_283411639.1">
    <property type="nucleotide sequence ID" value="NZ_FXUA01000001.1"/>
</dbReference>
<keyword evidence="4" id="KW-1185">Reference proteome</keyword>
<dbReference type="PANTHER" id="PTHR45726:SF3">
    <property type="entry name" value="LEUKOTRIENE A-4 HYDROLASE"/>
    <property type="match status" value="1"/>
</dbReference>
<feature type="transmembrane region" description="Helical" evidence="1">
    <location>
        <begin position="374"/>
        <end position="391"/>
    </location>
</feature>
<feature type="transmembrane region" description="Helical" evidence="1">
    <location>
        <begin position="323"/>
        <end position="342"/>
    </location>
</feature>
<dbReference type="Proteomes" id="UP001157915">
    <property type="component" value="Unassembled WGS sequence"/>
</dbReference>